<evidence type="ECO:0000313" key="5">
    <source>
        <dbReference type="Proteomes" id="UP000775213"/>
    </source>
</evidence>
<dbReference type="SMART" id="SM00108">
    <property type="entry name" value="B_lectin"/>
    <property type="match status" value="1"/>
</dbReference>
<feature type="chain" id="PRO_5043967096" description="Bulb-type lectin domain-containing protein" evidence="2">
    <location>
        <begin position="27"/>
        <end position="160"/>
    </location>
</feature>
<reference evidence="4 5" key="1">
    <citation type="journal article" date="2021" name="Hortic Res">
        <title>Chromosome-scale assembly of the Dendrobium chrysotoxum genome enhances the understanding of orchid evolution.</title>
        <authorList>
            <person name="Zhang Y."/>
            <person name="Zhang G.Q."/>
            <person name="Zhang D."/>
            <person name="Liu X.D."/>
            <person name="Xu X.Y."/>
            <person name="Sun W.H."/>
            <person name="Yu X."/>
            <person name="Zhu X."/>
            <person name="Wang Z.W."/>
            <person name="Zhao X."/>
            <person name="Zhong W.Y."/>
            <person name="Chen H."/>
            <person name="Yin W.L."/>
            <person name="Huang T."/>
            <person name="Niu S.C."/>
            <person name="Liu Z.J."/>
        </authorList>
    </citation>
    <scope>NUCLEOTIDE SEQUENCE [LARGE SCALE GENOMIC DNA]</scope>
    <source>
        <strain evidence="4">Lindl</strain>
    </source>
</reference>
<name>A0AAV7GYQ5_DENCH</name>
<feature type="region of interest" description="Disordered" evidence="1">
    <location>
        <begin position="140"/>
        <end position="160"/>
    </location>
</feature>
<dbReference type="EMBL" id="JAGFBR010000009">
    <property type="protein sequence ID" value="KAH0461152.1"/>
    <property type="molecule type" value="Genomic_DNA"/>
</dbReference>
<protein>
    <recommendedName>
        <fullName evidence="3">Bulb-type lectin domain-containing protein</fullName>
    </recommendedName>
</protein>
<evidence type="ECO:0000313" key="4">
    <source>
        <dbReference type="EMBL" id="KAH0461152.1"/>
    </source>
</evidence>
<dbReference type="InterPro" id="IPR036426">
    <property type="entry name" value="Bulb-type_lectin_dom_sf"/>
</dbReference>
<dbReference type="InterPro" id="IPR001480">
    <property type="entry name" value="Bulb-type_lectin_dom"/>
</dbReference>
<dbReference type="GO" id="GO:0051707">
    <property type="term" value="P:response to other organism"/>
    <property type="evidence" value="ECO:0007669"/>
    <property type="project" value="UniProtKB-ARBA"/>
</dbReference>
<evidence type="ECO:0000256" key="2">
    <source>
        <dbReference type="SAM" id="SignalP"/>
    </source>
</evidence>
<accession>A0AAV7GYQ5</accession>
<sequence>MAINIASASTLLSSSILLLLIASCSSTRFGFPTGSGNVLTSGQELSTDKSLSIGNYNFAMQRDCNLVLYENDIVLWASNTPKRGSNCRLLLQSNGELQIISDLGALVWRTETGGEYGKYALVLQPNGNVVIYRSPVWSTGTHTQSKTVNAAPKNSVSQNP</sequence>
<keyword evidence="2" id="KW-0732">Signal</keyword>
<dbReference type="PROSITE" id="PS50927">
    <property type="entry name" value="BULB_LECTIN"/>
    <property type="match status" value="1"/>
</dbReference>
<organism evidence="4 5">
    <name type="scientific">Dendrobium chrysotoxum</name>
    <name type="common">Orchid</name>
    <dbReference type="NCBI Taxonomy" id="161865"/>
    <lineage>
        <taxon>Eukaryota</taxon>
        <taxon>Viridiplantae</taxon>
        <taxon>Streptophyta</taxon>
        <taxon>Embryophyta</taxon>
        <taxon>Tracheophyta</taxon>
        <taxon>Spermatophyta</taxon>
        <taxon>Magnoliopsida</taxon>
        <taxon>Liliopsida</taxon>
        <taxon>Asparagales</taxon>
        <taxon>Orchidaceae</taxon>
        <taxon>Epidendroideae</taxon>
        <taxon>Malaxideae</taxon>
        <taxon>Dendrobiinae</taxon>
        <taxon>Dendrobium</taxon>
    </lineage>
</organism>
<dbReference type="Proteomes" id="UP000775213">
    <property type="component" value="Unassembled WGS sequence"/>
</dbReference>
<feature type="signal peptide" evidence="2">
    <location>
        <begin position="1"/>
        <end position="26"/>
    </location>
</feature>
<keyword evidence="5" id="KW-1185">Reference proteome</keyword>
<comment type="caution">
    <text evidence="4">The sequence shown here is derived from an EMBL/GenBank/DDBJ whole genome shotgun (WGS) entry which is preliminary data.</text>
</comment>
<dbReference type="SUPFAM" id="SSF51110">
    <property type="entry name" value="alpha-D-mannose-specific plant lectins"/>
    <property type="match status" value="1"/>
</dbReference>
<gene>
    <name evidence="4" type="ORF">IEQ34_008727</name>
</gene>
<dbReference type="AlphaFoldDB" id="A0AAV7GYQ5"/>
<dbReference type="CDD" id="cd00028">
    <property type="entry name" value="B_lectin"/>
    <property type="match status" value="1"/>
</dbReference>
<evidence type="ECO:0000256" key="1">
    <source>
        <dbReference type="SAM" id="MobiDB-lite"/>
    </source>
</evidence>
<proteinExistence type="predicted"/>
<evidence type="ECO:0000259" key="3">
    <source>
        <dbReference type="PROSITE" id="PS50927"/>
    </source>
</evidence>
<feature type="domain" description="Bulb-type lectin" evidence="3">
    <location>
        <begin position="36"/>
        <end position="144"/>
    </location>
</feature>
<dbReference type="Gene3D" id="2.90.10.10">
    <property type="entry name" value="Bulb-type lectin domain"/>
    <property type="match status" value="1"/>
</dbReference>